<dbReference type="OrthoDB" id="10049244at2759"/>
<dbReference type="SUPFAM" id="SSF52151">
    <property type="entry name" value="FabD/lysophospholipase-like"/>
    <property type="match status" value="1"/>
</dbReference>
<dbReference type="Gene3D" id="3.40.1090.10">
    <property type="entry name" value="Cytosolic phospholipase A2 catalytic domain"/>
    <property type="match status" value="1"/>
</dbReference>
<dbReference type="PROSITE" id="PS51515">
    <property type="entry name" value="BIN3_SAM"/>
    <property type="match status" value="1"/>
</dbReference>
<evidence type="ECO:0000259" key="8">
    <source>
        <dbReference type="PROSITE" id="PS51635"/>
    </source>
</evidence>
<dbReference type="GO" id="GO:0008168">
    <property type="term" value="F:methyltransferase activity"/>
    <property type="evidence" value="ECO:0007669"/>
    <property type="project" value="InterPro"/>
</dbReference>
<feature type="region of interest" description="Disordered" evidence="6">
    <location>
        <begin position="680"/>
        <end position="729"/>
    </location>
</feature>
<evidence type="ECO:0000256" key="5">
    <source>
        <dbReference type="PROSITE-ProRule" id="PRU01161"/>
    </source>
</evidence>
<dbReference type="Pfam" id="PF13847">
    <property type="entry name" value="Methyltransf_31"/>
    <property type="match status" value="1"/>
</dbReference>
<feature type="domain" description="PNPLA" evidence="8">
    <location>
        <begin position="213"/>
        <end position="422"/>
    </location>
</feature>
<dbReference type="InterPro" id="IPR016035">
    <property type="entry name" value="Acyl_Trfase/lysoPLipase"/>
</dbReference>
<dbReference type="InterPro" id="IPR002641">
    <property type="entry name" value="PNPLA_dom"/>
</dbReference>
<feature type="active site" description="Nucleophile" evidence="5">
    <location>
        <position position="246"/>
    </location>
</feature>
<keyword evidence="4" id="KW-0949">S-adenosyl-L-methionine</keyword>
<organism evidence="9 10">
    <name type="scientific">Ambispora leptoticha</name>
    <dbReference type="NCBI Taxonomy" id="144679"/>
    <lineage>
        <taxon>Eukaryota</taxon>
        <taxon>Fungi</taxon>
        <taxon>Fungi incertae sedis</taxon>
        <taxon>Mucoromycota</taxon>
        <taxon>Glomeromycotina</taxon>
        <taxon>Glomeromycetes</taxon>
        <taxon>Archaeosporales</taxon>
        <taxon>Ambisporaceae</taxon>
        <taxon>Ambispora</taxon>
    </lineage>
</organism>
<feature type="domain" description="Bin3-type SAM" evidence="7">
    <location>
        <begin position="825"/>
        <end position="1082"/>
    </location>
</feature>
<dbReference type="GO" id="GO:0004806">
    <property type="term" value="F:triacylglycerol lipase activity"/>
    <property type="evidence" value="ECO:0007669"/>
    <property type="project" value="InterPro"/>
</dbReference>
<comment type="caution">
    <text evidence="9">The sequence shown here is derived from an EMBL/GenBank/DDBJ whole genome shotgun (WGS) entry which is preliminary data.</text>
</comment>
<dbReference type="InterPro" id="IPR025714">
    <property type="entry name" value="Methyltranfer_dom"/>
</dbReference>
<feature type="region of interest" description="Disordered" evidence="6">
    <location>
        <begin position="572"/>
        <end position="601"/>
    </location>
</feature>
<sequence length="1083" mass="123659">MNSPNIENADQWNDSELFEQDEQDEILEEDQNQETGTFSISYLISSTKFVLYDVSSHWGKKFYHSVICPQNPQAEYKRQLELAENYEQWAAAATELDRLQGKDAWKLNPASDDYDYDLLQARLIQLQRVRKSGDVSYLIFLLRTSLARNLGDMGLPKLYAYTNIGTKKLIEVYIQEVVKDLNYICDAPSEEITTKSKLEFFTNIRQSLGRTALLLSGGATFGLTHLGVIKSLNECDLLPRIVSGASSGSIIAALVCTKTDAEIPHFLAHASSVNLEVFEKSSDPDTWLRRLIRLLKQGVLFDVDILRECMRENIGDMTFQEAYNRTRRILNITVSSSGVYEMPRLLNYLTAPNVTYFVNLIYNKIGSVDASLLKVDLVGSVRFISAPLMAKDKLGKVVPWNPEGARWIDGSVENDLPMNKLSELFNVNHFIVCQVNPHVIPFLQTSLIPSFINRFVSWLLFLAISELQHRLTQLSELGIATSLIYRLQSMMSQRYYGDITIVPHISYANFLNLLSNPSPQLVEEATLRGERATWPKISIIRNHCHIELTLDEMIYRLRLIQLNDSLATRNSGDDHDLETHPGNLSDSSSAGGKCGRREQRTKKIVPQSLSISKLEVSLLLKKLFLFSNESIFSQMNTEVSTVPPVMQAPNESILPNVEASNASPIQDPSDGSFTVTNVEDSNISLERDSSSESHTERTESIESQINDNNDNIKKAKETSEPKSNPYLTHTYNSTTVKMRVWTSRRVNFNHTNSDANKILGVGKLKENTLTKTRNKNARNTYPAQKTRTINNDPKTKKNLDSQKNKFYGNYAGYYRRRSNTAVKDDPRLEVFDKSFFERKEVLDIGCNSGEFTIEIATRFSPKRILGIDIDEKLIEKARSNVHKKDNNEIAGSNDKFENEINDESENLSGRSNTAEIVGSDNDITNKAENDKIEKNNEYHSIHSESLASSSEKIPMPYERSFRKRNFPAEEKYDTILALSITKWIHLNHGDSGMKKFFRKIYDSLKPGGIFIIEPQPWSSYRKYQHVSETHRRNYNNARFLPTDFHRYLMKEVGYTSCRFLNEEEELKKGFRRNIIVYTKRNTP</sequence>
<feature type="compositionally biased region" description="Basic and acidic residues" evidence="6">
    <location>
        <begin position="923"/>
        <end position="942"/>
    </location>
</feature>
<dbReference type="PROSITE" id="PS51635">
    <property type="entry name" value="PNPLA"/>
    <property type="match status" value="1"/>
</dbReference>
<feature type="compositionally biased region" description="Basic and acidic residues" evidence="6">
    <location>
        <begin position="685"/>
        <end position="700"/>
    </location>
</feature>
<dbReference type="GO" id="GO:0006641">
    <property type="term" value="P:triglyceride metabolic process"/>
    <property type="evidence" value="ECO:0007669"/>
    <property type="project" value="UniProtKB-ARBA"/>
</dbReference>
<gene>
    <name evidence="9" type="ORF">ALEPTO_LOCUS1435</name>
</gene>
<dbReference type="GO" id="GO:0016042">
    <property type="term" value="P:lipid catabolic process"/>
    <property type="evidence" value="ECO:0007669"/>
    <property type="project" value="UniProtKB-UniRule"/>
</dbReference>
<evidence type="ECO:0000256" key="3">
    <source>
        <dbReference type="ARBA" id="ARBA00023098"/>
    </source>
</evidence>
<dbReference type="SUPFAM" id="SSF53335">
    <property type="entry name" value="S-adenosyl-L-methionine-dependent methyltransferases"/>
    <property type="match status" value="1"/>
</dbReference>
<dbReference type="Proteomes" id="UP000789508">
    <property type="component" value="Unassembled WGS sequence"/>
</dbReference>
<name>A0A9N8Z146_9GLOM</name>
<proteinExistence type="predicted"/>
<evidence type="ECO:0000256" key="6">
    <source>
        <dbReference type="SAM" id="MobiDB-lite"/>
    </source>
</evidence>
<feature type="active site" description="Proton acceptor" evidence="5">
    <location>
        <position position="409"/>
    </location>
</feature>
<evidence type="ECO:0000256" key="2">
    <source>
        <dbReference type="ARBA" id="ARBA00022963"/>
    </source>
</evidence>
<comment type="caution">
    <text evidence="5">Lacks conserved residue(s) required for the propagation of feature annotation.</text>
</comment>
<dbReference type="Pfam" id="PF11815">
    <property type="entry name" value="DUF3336"/>
    <property type="match status" value="1"/>
</dbReference>
<dbReference type="Pfam" id="PF01734">
    <property type="entry name" value="Patatin"/>
    <property type="match status" value="1"/>
</dbReference>
<feature type="region of interest" description="Disordered" evidence="6">
    <location>
        <begin position="885"/>
        <end position="945"/>
    </location>
</feature>
<dbReference type="AlphaFoldDB" id="A0A9N8Z146"/>
<evidence type="ECO:0000313" key="10">
    <source>
        <dbReference type="Proteomes" id="UP000789508"/>
    </source>
</evidence>
<dbReference type="InterPro" id="IPR024160">
    <property type="entry name" value="BIN3_SAM-bd_dom"/>
</dbReference>
<keyword evidence="1 5" id="KW-0378">Hydrolase</keyword>
<dbReference type="InterPro" id="IPR010675">
    <property type="entry name" value="Bin3_C"/>
</dbReference>
<evidence type="ECO:0000259" key="7">
    <source>
        <dbReference type="PROSITE" id="PS51515"/>
    </source>
</evidence>
<dbReference type="Gene3D" id="3.40.50.150">
    <property type="entry name" value="Vaccinia Virus protein VP39"/>
    <property type="match status" value="1"/>
</dbReference>
<feature type="short sequence motif" description="GXSXG" evidence="5">
    <location>
        <begin position="244"/>
        <end position="248"/>
    </location>
</feature>
<keyword evidence="10" id="KW-1185">Reference proteome</keyword>
<evidence type="ECO:0000256" key="1">
    <source>
        <dbReference type="ARBA" id="ARBA00022801"/>
    </source>
</evidence>
<keyword evidence="2 5" id="KW-0442">Lipid degradation</keyword>
<evidence type="ECO:0000256" key="4">
    <source>
        <dbReference type="PROSITE-ProRule" id="PRU00848"/>
    </source>
</evidence>
<dbReference type="InterPro" id="IPR029063">
    <property type="entry name" value="SAM-dependent_MTases_sf"/>
</dbReference>
<protein>
    <submittedName>
        <fullName evidence="9">12984_t:CDS:1</fullName>
    </submittedName>
</protein>
<dbReference type="EMBL" id="CAJVPS010000157">
    <property type="protein sequence ID" value="CAG8459034.1"/>
    <property type="molecule type" value="Genomic_DNA"/>
</dbReference>
<evidence type="ECO:0000313" key="9">
    <source>
        <dbReference type="EMBL" id="CAG8459034.1"/>
    </source>
</evidence>
<dbReference type="CDD" id="cd02440">
    <property type="entry name" value="AdoMet_MTases"/>
    <property type="match status" value="1"/>
</dbReference>
<dbReference type="InterPro" id="IPR021771">
    <property type="entry name" value="Triacylglycerol_lipase_N"/>
</dbReference>
<accession>A0A9N8Z146</accession>
<dbReference type="PANTHER" id="PTHR14226:SF10">
    <property type="entry name" value="TRIACYLGLYCEROL LIPASE 4-RELATED"/>
    <property type="match status" value="1"/>
</dbReference>
<dbReference type="InterPro" id="IPR050301">
    <property type="entry name" value="NTE"/>
</dbReference>
<dbReference type="PANTHER" id="PTHR14226">
    <property type="entry name" value="NEUROPATHY TARGET ESTERASE/SWISS CHEESE D.MELANOGASTER"/>
    <property type="match status" value="1"/>
</dbReference>
<dbReference type="Pfam" id="PF06859">
    <property type="entry name" value="Bin3"/>
    <property type="match status" value="1"/>
</dbReference>
<keyword evidence="3 5" id="KW-0443">Lipid metabolism</keyword>
<feature type="compositionally biased region" description="Basic and acidic residues" evidence="6">
    <location>
        <begin position="710"/>
        <end position="720"/>
    </location>
</feature>
<reference evidence="9" key="1">
    <citation type="submission" date="2021-06" db="EMBL/GenBank/DDBJ databases">
        <authorList>
            <person name="Kallberg Y."/>
            <person name="Tangrot J."/>
            <person name="Rosling A."/>
        </authorList>
    </citation>
    <scope>NUCLEOTIDE SEQUENCE</scope>
    <source>
        <strain evidence="9">FL130A</strain>
    </source>
</reference>